<dbReference type="PANTHER" id="PTHR46268">
    <property type="entry name" value="STRESS RESPONSE PROTEIN NHAX"/>
    <property type="match status" value="1"/>
</dbReference>
<dbReference type="EMBL" id="BMFP01000001">
    <property type="protein sequence ID" value="GGF98973.1"/>
    <property type="molecule type" value="Genomic_DNA"/>
</dbReference>
<dbReference type="Pfam" id="PF00582">
    <property type="entry name" value="Usp"/>
    <property type="match status" value="2"/>
</dbReference>
<evidence type="ECO:0000313" key="4">
    <source>
        <dbReference type="Proteomes" id="UP000634043"/>
    </source>
</evidence>
<dbReference type="InterPro" id="IPR006016">
    <property type="entry name" value="UspA"/>
</dbReference>
<comment type="similarity">
    <text evidence="1">Belongs to the universal stress protein A family.</text>
</comment>
<evidence type="ECO:0000313" key="3">
    <source>
        <dbReference type="EMBL" id="GGF98973.1"/>
    </source>
</evidence>
<gene>
    <name evidence="3" type="ORF">GCM10011323_00130</name>
</gene>
<organism evidence="3 4">
    <name type="scientific">Pontibacter amylolyticus</name>
    <dbReference type="NCBI Taxonomy" id="1424080"/>
    <lineage>
        <taxon>Bacteria</taxon>
        <taxon>Pseudomonadati</taxon>
        <taxon>Bacteroidota</taxon>
        <taxon>Cytophagia</taxon>
        <taxon>Cytophagales</taxon>
        <taxon>Hymenobacteraceae</taxon>
        <taxon>Pontibacter</taxon>
    </lineage>
</organism>
<evidence type="ECO:0000259" key="2">
    <source>
        <dbReference type="Pfam" id="PF00582"/>
    </source>
</evidence>
<dbReference type="SUPFAM" id="SSF52402">
    <property type="entry name" value="Adenine nucleotide alpha hydrolases-like"/>
    <property type="match status" value="2"/>
</dbReference>
<sequence length="300" mass="33942">MMTLSQTKRILVPLDLNETGEDLLYYAGQLAHALGAELYLFHACKTADMTFTQQSSCIQKLRSFAERVFSREFNAAKVAAPFDCVVRPGQIRDSIQAVVQDYQIDLVLMDAGARANKGITGEAAELTAAIMDLVYCPVMVLPASVRYRKLKNLIFATDFTDQDQRVLFRIADLAQQLKAKLTLVQVYSEEERSQLCTYKAAMMELEKQLKGRKVAFRLLEEEDVLEGISEFAEEDSADLLILATQDNYLMERLFSTNYMKTMAFHTRIPLLTYRQHKKKPCSGCCANCKSKQAQLQATIQ</sequence>
<keyword evidence="4" id="KW-1185">Reference proteome</keyword>
<comment type="caution">
    <text evidence="3">The sequence shown here is derived from an EMBL/GenBank/DDBJ whole genome shotgun (WGS) entry which is preliminary data.</text>
</comment>
<feature type="domain" description="UspA" evidence="2">
    <location>
        <begin position="8"/>
        <end position="141"/>
    </location>
</feature>
<dbReference type="CDD" id="cd00293">
    <property type="entry name" value="USP-like"/>
    <property type="match status" value="2"/>
</dbReference>
<protein>
    <recommendedName>
        <fullName evidence="2">UspA domain-containing protein</fullName>
    </recommendedName>
</protein>
<feature type="domain" description="UspA" evidence="2">
    <location>
        <begin position="151"/>
        <end position="273"/>
    </location>
</feature>
<dbReference type="PANTHER" id="PTHR46268:SF6">
    <property type="entry name" value="UNIVERSAL STRESS PROTEIN UP12"/>
    <property type="match status" value="1"/>
</dbReference>
<dbReference type="Proteomes" id="UP000634043">
    <property type="component" value="Unassembled WGS sequence"/>
</dbReference>
<evidence type="ECO:0000256" key="1">
    <source>
        <dbReference type="ARBA" id="ARBA00008791"/>
    </source>
</evidence>
<name>A0ABQ1VTU5_9BACT</name>
<accession>A0ABQ1VTU5</accession>
<proteinExistence type="inferred from homology"/>
<dbReference type="Gene3D" id="3.40.50.12370">
    <property type="match status" value="1"/>
</dbReference>
<reference evidence="4" key="1">
    <citation type="journal article" date="2019" name="Int. J. Syst. Evol. Microbiol.">
        <title>The Global Catalogue of Microorganisms (GCM) 10K type strain sequencing project: providing services to taxonomists for standard genome sequencing and annotation.</title>
        <authorList>
            <consortium name="The Broad Institute Genomics Platform"/>
            <consortium name="The Broad Institute Genome Sequencing Center for Infectious Disease"/>
            <person name="Wu L."/>
            <person name="Ma J."/>
        </authorList>
    </citation>
    <scope>NUCLEOTIDE SEQUENCE [LARGE SCALE GENOMIC DNA]</scope>
    <source>
        <strain evidence="4">CGMCC 1.12749</strain>
    </source>
</reference>
<dbReference type="RefSeq" id="WP_188499481.1">
    <property type="nucleotide sequence ID" value="NZ_BMFP01000001.1"/>
</dbReference>